<evidence type="ECO:0000313" key="2">
    <source>
        <dbReference type="EMBL" id="KAF2185389.1"/>
    </source>
</evidence>
<protein>
    <submittedName>
        <fullName evidence="2">Uncharacterized protein</fullName>
    </submittedName>
</protein>
<keyword evidence="3" id="KW-1185">Reference proteome</keyword>
<proteinExistence type="predicted"/>
<dbReference type="Gene3D" id="1.25.40.10">
    <property type="entry name" value="Tetratricopeptide repeat domain"/>
    <property type="match status" value="1"/>
</dbReference>
<feature type="repeat" description="TPR" evidence="1">
    <location>
        <begin position="63"/>
        <end position="96"/>
    </location>
</feature>
<dbReference type="InterPro" id="IPR011990">
    <property type="entry name" value="TPR-like_helical_dom_sf"/>
</dbReference>
<dbReference type="InterPro" id="IPR019734">
    <property type="entry name" value="TPR_rpt"/>
</dbReference>
<dbReference type="Proteomes" id="UP000800200">
    <property type="component" value="Unassembled WGS sequence"/>
</dbReference>
<dbReference type="PROSITE" id="PS50005">
    <property type="entry name" value="TPR"/>
    <property type="match status" value="1"/>
</dbReference>
<sequence>MHVVNGEWYAGMAKLALNCVGRHVPNGYGGKYWIVEQLIWHANRYLYLSRSELAREDDDVSTLWSFKNLGGLYRHQSKLNEAEEMYRRALEGMEEGT</sequence>
<gene>
    <name evidence="2" type="ORF">K469DRAFT_708174</name>
</gene>
<dbReference type="SUPFAM" id="SSF48452">
    <property type="entry name" value="TPR-like"/>
    <property type="match status" value="1"/>
</dbReference>
<dbReference type="AlphaFoldDB" id="A0A6A6E453"/>
<dbReference type="Pfam" id="PF13424">
    <property type="entry name" value="TPR_12"/>
    <property type="match status" value="1"/>
</dbReference>
<keyword evidence="1" id="KW-0802">TPR repeat</keyword>
<organism evidence="2 3">
    <name type="scientific">Zopfia rhizophila CBS 207.26</name>
    <dbReference type="NCBI Taxonomy" id="1314779"/>
    <lineage>
        <taxon>Eukaryota</taxon>
        <taxon>Fungi</taxon>
        <taxon>Dikarya</taxon>
        <taxon>Ascomycota</taxon>
        <taxon>Pezizomycotina</taxon>
        <taxon>Dothideomycetes</taxon>
        <taxon>Dothideomycetes incertae sedis</taxon>
        <taxon>Zopfiaceae</taxon>
        <taxon>Zopfia</taxon>
    </lineage>
</organism>
<reference evidence="2" key="1">
    <citation type="journal article" date="2020" name="Stud. Mycol.">
        <title>101 Dothideomycetes genomes: a test case for predicting lifestyles and emergence of pathogens.</title>
        <authorList>
            <person name="Haridas S."/>
            <person name="Albert R."/>
            <person name="Binder M."/>
            <person name="Bloem J."/>
            <person name="Labutti K."/>
            <person name="Salamov A."/>
            <person name="Andreopoulos B."/>
            <person name="Baker S."/>
            <person name="Barry K."/>
            <person name="Bills G."/>
            <person name="Bluhm B."/>
            <person name="Cannon C."/>
            <person name="Castanera R."/>
            <person name="Culley D."/>
            <person name="Daum C."/>
            <person name="Ezra D."/>
            <person name="Gonzalez J."/>
            <person name="Henrissat B."/>
            <person name="Kuo A."/>
            <person name="Liang C."/>
            <person name="Lipzen A."/>
            <person name="Lutzoni F."/>
            <person name="Magnuson J."/>
            <person name="Mondo S."/>
            <person name="Nolan M."/>
            <person name="Ohm R."/>
            <person name="Pangilinan J."/>
            <person name="Park H.-J."/>
            <person name="Ramirez L."/>
            <person name="Alfaro M."/>
            <person name="Sun H."/>
            <person name="Tritt A."/>
            <person name="Yoshinaga Y."/>
            <person name="Zwiers L.-H."/>
            <person name="Turgeon B."/>
            <person name="Goodwin S."/>
            <person name="Spatafora J."/>
            <person name="Crous P."/>
            <person name="Grigoriev I."/>
        </authorList>
    </citation>
    <scope>NUCLEOTIDE SEQUENCE</scope>
    <source>
        <strain evidence="2">CBS 207.26</strain>
    </source>
</reference>
<dbReference type="OrthoDB" id="626167at2759"/>
<accession>A0A6A6E453</accession>
<name>A0A6A6E453_9PEZI</name>
<evidence type="ECO:0000256" key="1">
    <source>
        <dbReference type="PROSITE-ProRule" id="PRU00339"/>
    </source>
</evidence>
<dbReference type="EMBL" id="ML994634">
    <property type="protein sequence ID" value="KAF2185389.1"/>
    <property type="molecule type" value="Genomic_DNA"/>
</dbReference>
<evidence type="ECO:0000313" key="3">
    <source>
        <dbReference type="Proteomes" id="UP000800200"/>
    </source>
</evidence>